<keyword evidence="6" id="KW-1185">Reference proteome</keyword>
<feature type="domain" description="CBS" evidence="4">
    <location>
        <begin position="10"/>
        <end position="68"/>
    </location>
</feature>
<dbReference type="Gene3D" id="3.30.1340.30">
    <property type="match status" value="1"/>
</dbReference>
<accession>A0ABN0UV01</accession>
<comment type="caution">
    <text evidence="5">The sequence shown here is derived from an EMBL/GenBank/DDBJ whole genome shotgun (WGS) entry which is preliminary data.</text>
</comment>
<proteinExistence type="predicted"/>
<evidence type="ECO:0000313" key="5">
    <source>
        <dbReference type="EMBL" id="GAA0262271.1"/>
    </source>
</evidence>
<evidence type="ECO:0000256" key="2">
    <source>
        <dbReference type="PROSITE-ProRule" id="PRU00703"/>
    </source>
</evidence>
<sequence>MREPEIETVMTREVVTVRPATPFKEIVERLAAGSFSAVPVVDDDGRPVGVVSEADLLAKEEYRGGVEERPGVLAGRAPRRRWRQAHGVTAQDLMTAPVRTTTPSTRISDAAQQLASAGVRRLFVVDRDGKLVGVLSRRDLLSVFLRGDEEVKATVVQDVLGRALWLDPLAVTVEVAEGVVTLRGHIERRSEADMAVRLTRALPGVVSVDPHLSYGWDDTASAARYTTGG</sequence>
<dbReference type="PANTHER" id="PTHR43080:SF29">
    <property type="entry name" value="OS02G0818000 PROTEIN"/>
    <property type="match status" value="1"/>
</dbReference>
<evidence type="ECO:0000256" key="1">
    <source>
        <dbReference type="ARBA" id="ARBA00023122"/>
    </source>
</evidence>
<organism evidence="5 6">
    <name type="scientific">Saccharothrix mutabilis subsp. mutabilis</name>
    <dbReference type="NCBI Taxonomy" id="66855"/>
    <lineage>
        <taxon>Bacteria</taxon>
        <taxon>Bacillati</taxon>
        <taxon>Actinomycetota</taxon>
        <taxon>Actinomycetes</taxon>
        <taxon>Pseudonocardiales</taxon>
        <taxon>Pseudonocardiaceae</taxon>
        <taxon>Saccharothrix</taxon>
    </lineage>
</organism>
<dbReference type="Gene3D" id="3.10.580.10">
    <property type="entry name" value="CBS-domain"/>
    <property type="match status" value="1"/>
</dbReference>
<dbReference type="InterPro" id="IPR051257">
    <property type="entry name" value="Diverse_CBS-Domain"/>
</dbReference>
<dbReference type="EMBL" id="BAAABU010000033">
    <property type="protein sequence ID" value="GAA0262271.1"/>
    <property type="molecule type" value="Genomic_DNA"/>
</dbReference>
<dbReference type="InterPro" id="IPR017080">
    <property type="entry name" value="UCP036990_CBS_BON"/>
</dbReference>
<dbReference type="PROSITE" id="PS50914">
    <property type="entry name" value="BON"/>
    <property type="match status" value="1"/>
</dbReference>
<dbReference type="Pfam" id="PF04972">
    <property type="entry name" value="BON"/>
    <property type="match status" value="1"/>
</dbReference>
<dbReference type="SMART" id="SM00116">
    <property type="entry name" value="CBS"/>
    <property type="match status" value="2"/>
</dbReference>
<evidence type="ECO:0000313" key="6">
    <source>
        <dbReference type="Proteomes" id="UP001500416"/>
    </source>
</evidence>
<protein>
    <submittedName>
        <fullName evidence="5">CBS domain-containing protein</fullName>
    </submittedName>
</protein>
<keyword evidence="1 2" id="KW-0129">CBS domain</keyword>
<feature type="domain" description="CBS" evidence="4">
    <location>
        <begin position="94"/>
        <end position="150"/>
    </location>
</feature>
<dbReference type="CDD" id="cd04586">
    <property type="entry name" value="CBS_pair_BON_assoc"/>
    <property type="match status" value="1"/>
</dbReference>
<dbReference type="InterPro" id="IPR000644">
    <property type="entry name" value="CBS_dom"/>
</dbReference>
<feature type="domain" description="BON" evidence="3">
    <location>
        <begin position="148"/>
        <end position="216"/>
    </location>
</feature>
<dbReference type="InterPro" id="IPR046342">
    <property type="entry name" value="CBS_dom_sf"/>
</dbReference>
<dbReference type="PIRSF" id="PIRSF036990">
    <property type="entry name" value="UCP036990_CBS_BON"/>
    <property type="match status" value="1"/>
</dbReference>
<evidence type="ECO:0000259" key="4">
    <source>
        <dbReference type="PROSITE" id="PS51371"/>
    </source>
</evidence>
<dbReference type="RefSeq" id="WP_343939951.1">
    <property type="nucleotide sequence ID" value="NZ_BAAABU010000033.1"/>
</dbReference>
<dbReference type="PANTHER" id="PTHR43080">
    <property type="entry name" value="CBS DOMAIN-CONTAINING PROTEIN CBSX3, MITOCHONDRIAL"/>
    <property type="match status" value="1"/>
</dbReference>
<dbReference type="SUPFAM" id="SSF54631">
    <property type="entry name" value="CBS-domain pair"/>
    <property type="match status" value="1"/>
</dbReference>
<dbReference type="InterPro" id="IPR007055">
    <property type="entry name" value="BON_dom"/>
</dbReference>
<dbReference type="Proteomes" id="UP001500416">
    <property type="component" value="Unassembled WGS sequence"/>
</dbReference>
<name>A0ABN0UV01_9PSEU</name>
<reference evidence="5 6" key="1">
    <citation type="journal article" date="2019" name="Int. J. Syst. Evol. Microbiol.">
        <title>The Global Catalogue of Microorganisms (GCM) 10K type strain sequencing project: providing services to taxonomists for standard genome sequencing and annotation.</title>
        <authorList>
            <consortium name="The Broad Institute Genomics Platform"/>
            <consortium name="The Broad Institute Genome Sequencing Center for Infectious Disease"/>
            <person name="Wu L."/>
            <person name="Ma J."/>
        </authorList>
    </citation>
    <scope>NUCLEOTIDE SEQUENCE [LARGE SCALE GENOMIC DNA]</scope>
    <source>
        <strain evidence="5 6">JCM 3380</strain>
    </source>
</reference>
<gene>
    <name evidence="5" type="ORF">GCM10010492_74170</name>
</gene>
<dbReference type="Pfam" id="PF00571">
    <property type="entry name" value="CBS"/>
    <property type="match status" value="2"/>
</dbReference>
<evidence type="ECO:0000259" key="3">
    <source>
        <dbReference type="PROSITE" id="PS50914"/>
    </source>
</evidence>
<dbReference type="PROSITE" id="PS51371">
    <property type="entry name" value="CBS"/>
    <property type="match status" value="2"/>
</dbReference>